<dbReference type="NCBIfam" id="TIGR02551">
    <property type="entry name" value="SpaO_YscQ"/>
    <property type="match status" value="1"/>
</dbReference>
<dbReference type="InterPro" id="IPR001543">
    <property type="entry name" value="FliN-like_C"/>
</dbReference>
<evidence type="ECO:0000256" key="1">
    <source>
        <dbReference type="ARBA" id="ARBA00009226"/>
    </source>
</evidence>
<dbReference type="AlphaFoldDB" id="A0A7W9TRC7"/>
<protein>
    <submittedName>
        <fullName evidence="3">Type III secretion protein Q</fullName>
    </submittedName>
</protein>
<dbReference type="InterPro" id="IPR013385">
    <property type="entry name" value="T3SS_SpaO/YscQ/SpaO"/>
</dbReference>
<dbReference type="RefSeq" id="WP_244978321.1">
    <property type="nucleotide sequence ID" value="NZ_JACHIB010000018.1"/>
</dbReference>
<dbReference type="GO" id="GO:0003774">
    <property type="term" value="F:cytoskeletal motor activity"/>
    <property type="evidence" value="ECO:0007669"/>
    <property type="project" value="InterPro"/>
</dbReference>
<dbReference type="Gene3D" id="2.30.330.10">
    <property type="entry name" value="SpoA-like"/>
    <property type="match status" value="2"/>
</dbReference>
<sequence>MNFPTPGTAVLPRLSAGQAEALTLVAAHGADLRVELPALDGAEAGPGAWRLSLTAGVPPALRQAASHRADLEWAGAALRLSLAPGALTAWTDARLPDLGPGELPEPLRAAALETLLAEAVAALSPVSPGGPLLVLAEPRDAALPHAWTLAARAEARGETALAVLEADDLGLMLLAGLLSRVPPAAAGAIDEAALPVRLRAEIGRAALPAAELRALDGGDVILLDEYLVGPEGELWLGIPQGQGLRVRADRSSYLVTQGWTSLMTQTVPPDADAPAAGPLDLDAIPVRLSFDLGDRAMTLAELRQLQPGAVFDLQRPLSGGPVMIRANGALVGTGELVEIDGRIGVRVGTLGKGRHER</sequence>
<evidence type="ECO:0000313" key="3">
    <source>
        <dbReference type="EMBL" id="MBB6084946.1"/>
    </source>
</evidence>
<accession>A0A7W9TRC7</accession>
<evidence type="ECO:0000259" key="2">
    <source>
        <dbReference type="Pfam" id="PF01052"/>
    </source>
</evidence>
<dbReference type="InterPro" id="IPR036429">
    <property type="entry name" value="SpoA-like_sf"/>
</dbReference>
<organism evidence="3 4">
    <name type="scientific">Castellaniella defragrans</name>
    <name type="common">Alcaligenes defragrans</name>
    <dbReference type="NCBI Taxonomy" id="75697"/>
    <lineage>
        <taxon>Bacteria</taxon>
        <taxon>Pseudomonadati</taxon>
        <taxon>Pseudomonadota</taxon>
        <taxon>Betaproteobacteria</taxon>
        <taxon>Burkholderiales</taxon>
        <taxon>Alcaligenaceae</taxon>
        <taxon>Castellaniella</taxon>
    </lineage>
</organism>
<dbReference type="PRINTS" id="PR00956">
    <property type="entry name" value="FLGMOTORFLIN"/>
</dbReference>
<comment type="similarity">
    <text evidence="1">Belongs to the FliN/MopA/SpaO family.</text>
</comment>
<dbReference type="PANTHER" id="PTHR30034">
    <property type="entry name" value="FLAGELLAR MOTOR SWITCH PROTEIN FLIM"/>
    <property type="match status" value="1"/>
</dbReference>
<dbReference type="Pfam" id="PF01052">
    <property type="entry name" value="FliMN_C"/>
    <property type="match status" value="1"/>
</dbReference>
<dbReference type="InterPro" id="IPR001172">
    <property type="entry name" value="FliN_T3SS_HrcQb"/>
</dbReference>
<gene>
    <name evidence="3" type="ORF">HNR28_002994</name>
</gene>
<dbReference type="Proteomes" id="UP000541136">
    <property type="component" value="Unassembled WGS sequence"/>
</dbReference>
<comment type="caution">
    <text evidence="3">The sequence shown here is derived from an EMBL/GenBank/DDBJ whole genome shotgun (WGS) entry which is preliminary data.</text>
</comment>
<evidence type="ECO:0000313" key="4">
    <source>
        <dbReference type="Proteomes" id="UP000541136"/>
    </source>
</evidence>
<dbReference type="GO" id="GO:0071978">
    <property type="term" value="P:bacterial-type flagellum-dependent swarming motility"/>
    <property type="evidence" value="ECO:0007669"/>
    <property type="project" value="TreeGrafter"/>
</dbReference>
<dbReference type="GO" id="GO:0050918">
    <property type="term" value="P:positive chemotaxis"/>
    <property type="evidence" value="ECO:0007669"/>
    <property type="project" value="TreeGrafter"/>
</dbReference>
<dbReference type="EMBL" id="JACHIB010000018">
    <property type="protein sequence ID" value="MBB6084946.1"/>
    <property type="molecule type" value="Genomic_DNA"/>
</dbReference>
<proteinExistence type="inferred from homology"/>
<dbReference type="PANTHER" id="PTHR30034:SF6">
    <property type="entry name" value="YOP PROTEINS TRANSLOCATION PROTEIN Q"/>
    <property type="match status" value="1"/>
</dbReference>
<reference evidence="3 4" key="1">
    <citation type="submission" date="2020-08" db="EMBL/GenBank/DDBJ databases">
        <title>Genomic Encyclopedia of Type Strains, Phase IV (KMG-IV): sequencing the most valuable type-strain genomes for metagenomic binning, comparative biology and taxonomic classification.</title>
        <authorList>
            <person name="Goeker M."/>
        </authorList>
    </citation>
    <scope>NUCLEOTIDE SEQUENCE [LARGE SCALE GENOMIC DNA]</scope>
    <source>
        <strain evidence="3 4">DSM 12141</strain>
    </source>
</reference>
<dbReference type="GO" id="GO:0009425">
    <property type="term" value="C:bacterial-type flagellum basal body"/>
    <property type="evidence" value="ECO:0007669"/>
    <property type="project" value="InterPro"/>
</dbReference>
<dbReference type="SUPFAM" id="SSF101801">
    <property type="entry name" value="Surface presentation of antigens (SPOA)"/>
    <property type="match status" value="1"/>
</dbReference>
<dbReference type="GO" id="GO:0030254">
    <property type="term" value="P:protein secretion by the type III secretion system"/>
    <property type="evidence" value="ECO:0007669"/>
    <property type="project" value="InterPro"/>
</dbReference>
<name>A0A7W9TRC7_CASDE</name>
<feature type="domain" description="Flagellar motor switch protein FliN-like C-terminal" evidence="2">
    <location>
        <begin position="281"/>
        <end position="347"/>
    </location>
</feature>